<reference evidence="2" key="1">
    <citation type="journal article" date="2022" name="Mol. Ecol. Resour.">
        <title>The genomes of chicory, endive, great burdock and yacon provide insights into Asteraceae palaeo-polyploidization history and plant inulin production.</title>
        <authorList>
            <person name="Fan W."/>
            <person name="Wang S."/>
            <person name="Wang H."/>
            <person name="Wang A."/>
            <person name="Jiang F."/>
            <person name="Liu H."/>
            <person name="Zhao H."/>
            <person name="Xu D."/>
            <person name="Zhang Y."/>
        </authorList>
    </citation>
    <scope>NUCLEOTIDE SEQUENCE [LARGE SCALE GENOMIC DNA]</scope>
    <source>
        <strain evidence="2">cv. Niubang</strain>
    </source>
</reference>
<proteinExistence type="predicted"/>
<accession>A0ACB9FND7</accession>
<gene>
    <name evidence="1" type="ORF">L6452_03977</name>
</gene>
<evidence type="ECO:0000313" key="2">
    <source>
        <dbReference type="Proteomes" id="UP001055879"/>
    </source>
</evidence>
<sequence>MASNLSNGSIYLWIFMATQPSSASAIAWAWALETMANFREVDATTIKDLFLQSPMISNDIGENAREAISFRILEKLFDLETTFTEPSFLASNPKGGFRLPTRCEDVLQIGKKMHGANLQDELEELKWNVQSIIMHKRSRLPKCALQKLKDAIREDKHPSLAFLKQRSGLIISGKLETSIHRNDCDCNTNAQTTIYRCHTYPYSNPYKKAELFPEVPHLVEDKSGTKDDVEGQKGPILLSCCY</sequence>
<dbReference type="EMBL" id="CM042047">
    <property type="protein sequence ID" value="KAI3772784.1"/>
    <property type="molecule type" value="Genomic_DNA"/>
</dbReference>
<comment type="caution">
    <text evidence="1">The sequence shown here is derived from an EMBL/GenBank/DDBJ whole genome shotgun (WGS) entry which is preliminary data.</text>
</comment>
<dbReference type="Proteomes" id="UP001055879">
    <property type="component" value="Linkage Group LG01"/>
</dbReference>
<keyword evidence="2" id="KW-1185">Reference proteome</keyword>
<name>A0ACB9FND7_ARCLA</name>
<organism evidence="1 2">
    <name type="scientific">Arctium lappa</name>
    <name type="common">Greater burdock</name>
    <name type="synonym">Lappa major</name>
    <dbReference type="NCBI Taxonomy" id="4217"/>
    <lineage>
        <taxon>Eukaryota</taxon>
        <taxon>Viridiplantae</taxon>
        <taxon>Streptophyta</taxon>
        <taxon>Embryophyta</taxon>
        <taxon>Tracheophyta</taxon>
        <taxon>Spermatophyta</taxon>
        <taxon>Magnoliopsida</taxon>
        <taxon>eudicotyledons</taxon>
        <taxon>Gunneridae</taxon>
        <taxon>Pentapetalae</taxon>
        <taxon>asterids</taxon>
        <taxon>campanulids</taxon>
        <taxon>Asterales</taxon>
        <taxon>Asteraceae</taxon>
        <taxon>Carduoideae</taxon>
        <taxon>Cardueae</taxon>
        <taxon>Arctiinae</taxon>
        <taxon>Arctium</taxon>
    </lineage>
</organism>
<protein>
    <submittedName>
        <fullName evidence="1">Uncharacterized protein</fullName>
    </submittedName>
</protein>
<evidence type="ECO:0000313" key="1">
    <source>
        <dbReference type="EMBL" id="KAI3772784.1"/>
    </source>
</evidence>
<reference evidence="1 2" key="2">
    <citation type="journal article" date="2022" name="Mol. Ecol. Resour.">
        <title>The genomes of chicory, endive, great burdock and yacon provide insights into Asteraceae paleo-polyploidization history and plant inulin production.</title>
        <authorList>
            <person name="Fan W."/>
            <person name="Wang S."/>
            <person name="Wang H."/>
            <person name="Wang A."/>
            <person name="Jiang F."/>
            <person name="Liu H."/>
            <person name="Zhao H."/>
            <person name="Xu D."/>
            <person name="Zhang Y."/>
        </authorList>
    </citation>
    <scope>NUCLEOTIDE SEQUENCE [LARGE SCALE GENOMIC DNA]</scope>
    <source>
        <strain evidence="2">cv. Niubang</strain>
    </source>
</reference>